<feature type="region of interest" description="Disordered" evidence="1">
    <location>
        <begin position="262"/>
        <end position="295"/>
    </location>
</feature>
<feature type="region of interest" description="Disordered" evidence="1">
    <location>
        <begin position="2610"/>
        <end position="2677"/>
    </location>
</feature>
<feature type="region of interest" description="Disordered" evidence="1">
    <location>
        <begin position="1153"/>
        <end position="1189"/>
    </location>
</feature>
<gene>
    <name evidence="3" type="ORF">PKNA1_C2_1224400</name>
</gene>
<name>A0A5K1VBP9_PLAKH</name>
<dbReference type="EMBL" id="CWHQ02000006">
    <property type="protein sequence ID" value="SBO22614.1"/>
    <property type="molecule type" value="Genomic_DNA"/>
</dbReference>
<feature type="compositionally biased region" description="Basic and acidic residues" evidence="1">
    <location>
        <begin position="2644"/>
        <end position="2660"/>
    </location>
</feature>
<dbReference type="Proteomes" id="UP000182128">
    <property type="component" value="Unassembled WGS sequence"/>
</dbReference>
<keyword evidence="2" id="KW-0812">Transmembrane</keyword>
<feature type="region of interest" description="Disordered" evidence="1">
    <location>
        <begin position="542"/>
        <end position="589"/>
    </location>
</feature>
<accession>A0A5K1VBP9</accession>
<feature type="compositionally biased region" description="Low complexity" evidence="1">
    <location>
        <begin position="2622"/>
        <end position="2632"/>
    </location>
</feature>
<feature type="compositionally biased region" description="Basic residues" evidence="1">
    <location>
        <begin position="552"/>
        <end position="563"/>
    </location>
</feature>
<feature type="compositionally biased region" description="Basic and acidic residues" evidence="1">
    <location>
        <begin position="1040"/>
        <end position="1054"/>
    </location>
</feature>
<reference evidence="4" key="1">
    <citation type="submission" date="2016-05" db="EMBL/GenBank/DDBJ databases">
        <authorList>
            <person name="Sharaf H."/>
        </authorList>
    </citation>
    <scope>NUCLEOTIDE SEQUENCE [LARGE SCALE GENOMIC DNA]</scope>
    <source>
        <strain evidence="4">H</strain>
    </source>
</reference>
<feature type="compositionally biased region" description="Basic and acidic residues" evidence="1">
    <location>
        <begin position="1357"/>
        <end position="1374"/>
    </location>
</feature>
<feature type="compositionally biased region" description="Basic and acidic residues" evidence="1">
    <location>
        <begin position="34"/>
        <end position="45"/>
    </location>
</feature>
<evidence type="ECO:0000256" key="2">
    <source>
        <dbReference type="SAM" id="Phobius"/>
    </source>
</evidence>
<feature type="compositionally biased region" description="Polar residues" evidence="1">
    <location>
        <begin position="427"/>
        <end position="447"/>
    </location>
</feature>
<feature type="compositionally biased region" description="Basic and acidic residues" evidence="1">
    <location>
        <begin position="409"/>
        <end position="426"/>
    </location>
</feature>
<dbReference type="OrthoDB" id="377511at2759"/>
<sequence length="3048" mass="358240">MLCLDKEDEIKFCKKVYAPRNKQEGRKPPIKGGGADEKVYLRNEPHGQNGPSDHRGLSGPNNTPVAGNAQSKNTDESFTDEVIYINTSSCNSFIFIITKICFYVFDNYDFSFVSLYALKDENVGKYGYHNKVVLSPIDNTIYIVSTNLKYVYAYNISNKKDVVMLDYEKNVHSINVLEYTDDDSSENENEYYAYITYIKKKYRKKKIHKYVCIKLLTVLYLPIPSNCMMITKNNILFFSYNTNEIFISENVKSVLAATSRQNRVAPPRKVIPNEGKNETHKKKLPSNGNREDNNSSVSKVVINTQIVSLNGIYFSRIPRGGKRFARTTKEGNDKMCRGKQRCARTKHILSFLQGMSEKQKFEKKNGRVYYSTRKGWKVRMRVRKYHALQHVEAYYEQLKRGLLSSHGDDTAKWKREEKRRNNDAHRNSNVSRSRDGSFSQTKRQQSGKVCRPIYLHSVNEENNLYKYIRRKKLGITNTHMGRIAREGIVKVEFSEHNDYVLLLSRKGDFYIFSFFHQFFNIPKRESCYHCGRKVHEGFFRGDKRAMREDPKMKKKKKKKKKTQGIRQPRSNPNQWSSTKNGKGDATHHEEMTTPYYNEIQYSDDKNVRKSKQKPVIGIYVGSSIIDISMNIYRKMILVITENFIIKGYGTYPYVCKHTFQKSIFTIDTFNAWSNPHHYYNFVLWNKQHNFFLISVNENSYYIFNTNGTLYYSMKQESSSHDGSKENLDYLENNHQDSSPHRNDDEGKDRSPPPGVAPPDGVSPKGNTKDTPSFFNNRLMSDIKSSMKHAHVNISFVFNDFKLFYSYGKDEKYHYIKVKNIMYLNDIYSNSKTFHYNSNYYTNENSQKVYIGLNNIVMFDTKINNINLSNDEKNVLNIKEIITPFKYVKKCYSNFSNTYMLIIFKSICIYNFQKKAFSYFVDDYLKFFFHNYPSGWLFDDIFFVTCLHNKYDENNFRHFKRKGELGTGGGGIFFRRAITGEGSMSFDFFSMDYGTAEVRTGGDWGGEPVNAEEEAGGEEEVEDDDDEDETDGESESLESIESDRSSRSSKSRTEESLCVQASSREKDIRQKPKTPNANRDHRDVEESKFLNYLFNMNHNESDMYYKYFEEYFNTNKRNIYSKPFSVFYNNFFVKEDENAFLEAYLMEKRRGGEEILPRENNSQEKVHPDDAEKGPSGDQPPPHVTEPYIDEKNNLIHKYYSELQRKLDAHAEWSEKIGNAEDEENVRGEKEHRGSEDQNGESSFSWGSSSSIHSDGSAADAREAKSSLKKTNFQETYDFKEKTSEKKKNEQEYITKLTRSYEEIISRNNFYYIIYLYNINNALRFSNYTLSIKLLYRPILTHVYYDKSCLAEEEDGERIEHMNKQSNEKTSENMSRRNHTISERFLIVLDAFYNLFCFKISKVKNKDTDKQEYSLKSENIFILPLNRDNKFIEPRSFYTLFDIYHYVFLNYDNSVHFLHIYVDRNNCYDFEFTQASSTRVDYLEIVKGKNYTNYYALPAPIKYIWPPPSYYTYLLYYYLVYVLYSINGACKEKYENFTNDLSSAWKGGNMNSGGVINAEKNMHNKENAKMIGSLNGEAEVFAQSASHSDELENCEPCKCLVQASSYDFFTMSPSEGGKPNKMRKLFESIFKDKLNKHSENYKSLVRLKRKMNSVVLDRWERSKKEASFHLNNFRHLINSSHICDGYYLQAHKAKKPYVEMEAHFGKTGKSCQVRSRWKRYKSLLKNIILSVIHHIEEHGKKIANKLNRTILKYNFYSIIEELQNKEKSCYVYMSSKNKMSVISVSKCPKQFCLLNSLKNVILFDSHRYVNCPLVIYRHVELSRFADDRNSHLHHTVHHMGLCIHIVCSQIWKREKKMTLPTIGEINKSGKTEEERKSKKNAIKNQEINNANWYPSPSSYDTISFKINSYINTILFKYFKLYSDAYSYKNGKYQPVYDSKWRKRKLRGIIINIITKYITWTMFATNILEIVLYKSLKKLNDLYVTSYKIIYNYVTKITNSSYYDIFTRKGRDDTIFNISAAVLYSLFLSKRYREGSHARRLQDTLFHRLFGVNGSHQSEEPYLHECNTGMEGTKGENAEKENRGEEKSKEKFISFLNEMGASVSSKDAPKIDLLKKGVKDERVYCAILHLLRLKGGVETSIGKPTGTTKVATHKGSHHELCNSSKDRQIPPFDVHTDYAYKINCNVYYGGLYLLCVLKRRHVFHLMVLLKMLRKFCKFHMAEVVINIIRKMDPYVSAILMYALGNYMPHDFMYLCLPNQRYNICSLFIINIQNYLGIYNVRKFYCMYFLCMSLRNNIKYADDLINFMCILFYTLFENRGRDYLFHCNYFGLEDVTKRKIMENAITGANSSCANHDNFFFLLLCTNIFNNIKFAKADEVNLFQFLLEDAHIGDALQRRRNRSAEICSPNKMNHYVYDEESLDIEGRSKLSLKIKTFSFKKFQMNKIVCEFFYNHDVIAFFLNNMDSFPKLHTCNLSILGCTPNLVGLRSSPLEDEQNVDLAEVKNIYIRFILLVQNIVCYYIYNMMWFELYYFVIGLKVDILSFFSHSYFFKSSLFQNVFWGICPVDVSLHGYTDWEFHFVNSDKPRTVPHGNESTHVGNTMWNEQMGFFQQSDAGNQPRRKGNNGDCKNGKGMKPNGRRMNPPRNSNKDHDEADHPNGEKLQGDGYGNAFPPPQNMSSTFKENYQEYTKYMNHMKELGTIFNKLEKENQVINKSFADDASHKCFLIDIYKSFKRHFNISFWKTKKENLKRKDTSSVMEEYTRNMSKMEIQNEKNMYRRNLYSYDIYNKLTNYTFLETHFAPSVYKYIPIHNTLKYLYYFFRVCNVKNTEYPKKYLKYKIKKRIYNYICSTIVNLEPNAKLDDKNVGQKKQEKKKNSFIETCCIHKNDIIWFLLRIFLLLKLPIHALALTLYCKNYVMLNILMSIFPHLYHIINYILNMNGTHFLYKKRQESAKRQNGTSAKHEQSENVNFILSNEEFNKKLCEYCYEHILHYKRKNITPFSKKICHKIYGKKFSDGEDNSTSMYDHYMSCECLNNLVLLRKKLSDLRRTI</sequence>
<evidence type="ECO:0000313" key="3">
    <source>
        <dbReference type="EMBL" id="SBO22614.1"/>
    </source>
</evidence>
<dbReference type="RefSeq" id="XP_002260297.1">
    <property type="nucleotide sequence ID" value="XM_002260261.1"/>
</dbReference>
<feature type="region of interest" description="Disordered" evidence="1">
    <location>
        <begin position="999"/>
        <end position="1082"/>
    </location>
</feature>
<feature type="compositionally biased region" description="Basic and acidic residues" evidence="1">
    <location>
        <begin position="1217"/>
        <end position="1235"/>
    </location>
</feature>
<feature type="region of interest" description="Disordered" evidence="1">
    <location>
        <begin position="1217"/>
        <end position="1266"/>
    </location>
</feature>
<feature type="transmembrane region" description="Helical" evidence="2">
    <location>
        <begin position="2886"/>
        <end position="2906"/>
    </location>
</feature>
<feature type="compositionally biased region" description="Acidic residues" evidence="1">
    <location>
        <begin position="1009"/>
        <end position="1039"/>
    </location>
</feature>
<feature type="compositionally biased region" description="Basic and acidic residues" evidence="1">
    <location>
        <begin position="1153"/>
        <end position="1174"/>
    </location>
</feature>
<evidence type="ECO:0000256" key="1">
    <source>
        <dbReference type="SAM" id="MobiDB-lite"/>
    </source>
</evidence>
<protein>
    <submittedName>
        <fullName evidence="3">Uncharacterized protein</fullName>
    </submittedName>
</protein>
<feature type="compositionally biased region" description="Polar residues" evidence="1">
    <location>
        <begin position="59"/>
        <end position="72"/>
    </location>
</feature>
<dbReference type="OMA" id="ILTHVYY"/>
<feature type="compositionally biased region" description="Polar residues" evidence="1">
    <location>
        <begin position="564"/>
        <end position="580"/>
    </location>
</feature>
<feature type="compositionally biased region" description="Basic and acidic residues" evidence="1">
    <location>
        <begin position="542"/>
        <end position="551"/>
    </location>
</feature>
<feature type="compositionally biased region" description="Basic and acidic residues" evidence="1">
    <location>
        <begin position="720"/>
        <end position="750"/>
    </location>
</feature>
<feature type="region of interest" description="Disordered" evidence="1">
    <location>
        <begin position="22"/>
        <end position="73"/>
    </location>
</feature>
<dbReference type="KEGG" id="pkn:PKNH_1224400"/>
<dbReference type="VEuPathDB" id="PlasmoDB:PKNH_1224400"/>
<feature type="region of interest" description="Disordered" evidence="1">
    <location>
        <begin position="1355"/>
        <end position="1374"/>
    </location>
</feature>
<feature type="transmembrane region" description="Helical" evidence="2">
    <location>
        <begin position="2913"/>
        <end position="2934"/>
    </location>
</feature>
<keyword evidence="2" id="KW-1133">Transmembrane helix</keyword>
<feature type="compositionally biased region" description="Low complexity" evidence="1">
    <location>
        <begin position="1239"/>
        <end position="1256"/>
    </location>
</feature>
<organism evidence="3 4">
    <name type="scientific">Plasmodium knowlesi (strain H)</name>
    <dbReference type="NCBI Taxonomy" id="5851"/>
    <lineage>
        <taxon>Eukaryota</taxon>
        <taxon>Sar</taxon>
        <taxon>Alveolata</taxon>
        <taxon>Apicomplexa</taxon>
        <taxon>Aconoidasida</taxon>
        <taxon>Haemosporida</taxon>
        <taxon>Plasmodiidae</taxon>
        <taxon>Plasmodium</taxon>
        <taxon>Plasmodium (Plasmodium)</taxon>
    </lineage>
</organism>
<feature type="region of interest" description="Disordered" evidence="1">
    <location>
        <begin position="720"/>
        <end position="770"/>
    </location>
</feature>
<feature type="region of interest" description="Disordered" evidence="1">
    <location>
        <begin position="409"/>
        <end position="448"/>
    </location>
</feature>
<proteinExistence type="predicted"/>
<keyword evidence="2" id="KW-0472">Membrane</keyword>
<evidence type="ECO:0000313" key="4">
    <source>
        <dbReference type="Proteomes" id="UP000182128"/>
    </source>
</evidence>